<comment type="caution">
    <text evidence="2">The sequence shown here is derived from an EMBL/GenBank/DDBJ whole genome shotgun (WGS) entry which is preliminary data.</text>
</comment>
<dbReference type="Proteomes" id="UP000306340">
    <property type="component" value="Unassembled WGS sequence"/>
</dbReference>
<reference evidence="2 3" key="1">
    <citation type="submission" date="2019-04" db="EMBL/GenBank/DDBJ databases">
        <title>Crypto-aerobic microbial life in anoxic (sulfidic) marine sediments.</title>
        <authorList>
            <person name="Bhattacharya S."/>
            <person name="Roy C."/>
            <person name="Mondal N."/>
            <person name="Sarkar J."/>
            <person name="Mandal S."/>
            <person name="Rameez M.J."/>
            <person name="Ghosh W."/>
        </authorList>
    </citation>
    <scope>NUCLEOTIDE SEQUENCE [LARGE SCALE GENOMIC DNA]</scope>
    <source>
        <strain evidence="2 3">SBBC</strain>
    </source>
</reference>
<evidence type="ECO:0000313" key="2">
    <source>
        <dbReference type="EMBL" id="TKA94406.1"/>
    </source>
</evidence>
<gene>
    <name evidence="2" type="ORF">FAZ78_22505</name>
</gene>
<dbReference type="InterPro" id="IPR038670">
    <property type="entry name" value="HslJ-like_sf"/>
</dbReference>
<proteinExistence type="predicted"/>
<dbReference type="InterPro" id="IPR005184">
    <property type="entry name" value="DUF306_Meta_HslJ"/>
</dbReference>
<dbReference type="RefSeq" id="WP_136794451.1">
    <property type="nucleotide sequence ID" value="NZ_SWAU01000363.1"/>
</dbReference>
<evidence type="ECO:0000259" key="1">
    <source>
        <dbReference type="Pfam" id="PF03724"/>
    </source>
</evidence>
<name>A0A4U0YV74_9RHOB</name>
<dbReference type="Gene3D" id="2.40.128.270">
    <property type="match status" value="1"/>
</dbReference>
<organism evidence="2 3">
    <name type="scientific">Cereibacter changlensis</name>
    <dbReference type="NCBI Taxonomy" id="402884"/>
    <lineage>
        <taxon>Bacteria</taxon>
        <taxon>Pseudomonadati</taxon>
        <taxon>Pseudomonadota</taxon>
        <taxon>Alphaproteobacteria</taxon>
        <taxon>Rhodobacterales</taxon>
        <taxon>Paracoccaceae</taxon>
        <taxon>Cereibacter</taxon>
    </lineage>
</organism>
<dbReference type="Pfam" id="PF03724">
    <property type="entry name" value="META"/>
    <property type="match status" value="1"/>
</dbReference>
<sequence length="184" mass="19246">MLTLAPEGMVLSTESGERVETPLPQALPFGMGLRHDASPDLAAEVLPLLCHDSMTGMPYPKSVSVIRGEERLTGCGGDPLSLLQGDWQVTRLEGMPSSGLTLEVAGDRLAGRSACNRYTTALTLTGETLTIAAPAATRMACPAAAMQTETAFFALLGRVSGFDLGSDGALLLLGEGKELLRATR</sequence>
<dbReference type="AlphaFoldDB" id="A0A4U0YV74"/>
<dbReference type="InterPro" id="IPR053147">
    <property type="entry name" value="Hsp_HslJ-like"/>
</dbReference>
<dbReference type="EMBL" id="SWAU01000363">
    <property type="protein sequence ID" value="TKA94406.1"/>
    <property type="molecule type" value="Genomic_DNA"/>
</dbReference>
<feature type="domain" description="DUF306" evidence="1">
    <location>
        <begin position="82"/>
        <end position="180"/>
    </location>
</feature>
<protein>
    <submittedName>
        <fullName evidence="2">META domain-containing protein</fullName>
    </submittedName>
</protein>
<dbReference type="PANTHER" id="PTHR35535:SF2">
    <property type="entry name" value="DUF306 DOMAIN-CONTAINING PROTEIN"/>
    <property type="match status" value="1"/>
</dbReference>
<dbReference type="PANTHER" id="PTHR35535">
    <property type="entry name" value="HEAT SHOCK PROTEIN HSLJ"/>
    <property type="match status" value="1"/>
</dbReference>
<evidence type="ECO:0000313" key="3">
    <source>
        <dbReference type="Proteomes" id="UP000306340"/>
    </source>
</evidence>
<accession>A0A4U0YV74</accession>